<dbReference type="AlphaFoldDB" id="W6MXR6"/>
<evidence type="ECO:0000256" key="7">
    <source>
        <dbReference type="SAM" id="MobiDB-lite"/>
    </source>
</evidence>
<dbReference type="Gene3D" id="4.10.240.10">
    <property type="entry name" value="Zn(2)-C6 fungal-type DNA-binding domain"/>
    <property type="match status" value="1"/>
</dbReference>
<dbReference type="HOGENOM" id="CLU_307565_0_0_1"/>
<evidence type="ECO:0000256" key="3">
    <source>
        <dbReference type="ARBA" id="ARBA00023015"/>
    </source>
</evidence>
<evidence type="ECO:0000256" key="5">
    <source>
        <dbReference type="ARBA" id="ARBA00023163"/>
    </source>
</evidence>
<dbReference type="CDD" id="cd00067">
    <property type="entry name" value="GAL4"/>
    <property type="match status" value="1"/>
</dbReference>
<evidence type="ECO:0000256" key="6">
    <source>
        <dbReference type="ARBA" id="ARBA00023242"/>
    </source>
</evidence>
<feature type="compositionally biased region" description="Low complexity" evidence="7">
    <location>
        <begin position="953"/>
        <end position="966"/>
    </location>
</feature>
<dbReference type="InterPro" id="IPR051430">
    <property type="entry name" value="Fungal_TF_Env_Response"/>
</dbReference>
<dbReference type="GO" id="GO:0008270">
    <property type="term" value="F:zinc ion binding"/>
    <property type="evidence" value="ECO:0007669"/>
    <property type="project" value="InterPro"/>
</dbReference>
<dbReference type="PROSITE" id="PS00463">
    <property type="entry name" value="ZN2_CY6_FUNGAL_1"/>
    <property type="match status" value="1"/>
</dbReference>
<dbReference type="InterPro" id="IPR001138">
    <property type="entry name" value="Zn2Cys6_DnaBD"/>
</dbReference>
<keyword evidence="1" id="KW-0479">Metal-binding</keyword>
<dbReference type="RefSeq" id="XP_022461342.1">
    <property type="nucleotide sequence ID" value="XM_022600529.1"/>
</dbReference>
<feature type="compositionally biased region" description="Polar residues" evidence="7">
    <location>
        <begin position="943"/>
        <end position="952"/>
    </location>
</feature>
<dbReference type="GO" id="GO:0006351">
    <property type="term" value="P:DNA-templated transcription"/>
    <property type="evidence" value="ECO:0007669"/>
    <property type="project" value="InterPro"/>
</dbReference>
<dbReference type="OrthoDB" id="4159781at2759"/>
<dbReference type="GO" id="GO:0005634">
    <property type="term" value="C:nucleus"/>
    <property type="evidence" value="ECO:0007669"/>
    <property type="project" value="TreeGrafter"/>
</dbReference>
<evidence type="ECO:0000313" key="10">
    <source>
        <dbReference type="Proteomes" id="UP000019384"/>
    </source>
</evidence>
<dbReference type="Pfam" id="PF04082">
    <property type="entry name" value="Fungal_trans"/>
    <property type="match status" value="1"/>
</dbReference>
<protein>
    <recommendedName>
        <fullName evidence="8">Zn(2)-C6 fungal-type domain-containing protein</fullName>
    </recommendedName>
</protein>
<dbReference type="SMART" id="SM00906">
    <property type="entry name" value="Fungal_trans"/>
    <property type="match status" value="1"/>
</dbReference>
<proteinExistence type="predicted"/>
<dbReference type="InterPro" id="IPR036864">
    <property type="entry name" value="Zn2-C6_fun-type_DNA-bd_sf"/>
</dbReference>
<dbReference type="PANTHER" id="PTHR31944">
    <property type="entry name" value="HEME-RESPONSIVE ZINC FINGER TRANSCRIPTION FACTOR HAP1"/>
    <property type="match status" value="1"/>
</dbReference>
<reference evidence="9" key="1">
    <citation type="submission" date="2013-12" db="EMBL/GenBank/DDBJ databases">
        <authorList>
            <person name="Genoscope - CEA"/>
        </authorList>
    </citation>
    <scope>NUCLEOTIDE SEQUENCE</scope>
    <source>
        <strain evidence="9">CBS 1993</strain>
    </source>
</reference>
<dbReference type="InterPro" id="IPR007219">
    <property type="entry name" value="XnlR_reg_dom"/>
</dbReference>
<dbReference type="GO" id="GO:0000978">
    <property type="term" value="F:RNA polymerase II cis-regulatory region sequence-specific DNA binding"/>
    <property type="evidence" value="ECO:0007669"/>
    <property type="project" value="TreeGrafter"/>
</dbReference>
<dbReference type="PANTHER" id="PTHR31944:SF131">
    <property type="entry name" value="HEME-RESPONSIVE ZINC FINGER TRANSCRIPTION FACTOR HAP1"/>
    <property type="match status" value="1"/>
</dbReference>
<evidence type="ECO:0000313" key="9">
    <source>
        <dbReference type="EMBL" id="CDK29355.1"/>
    </source>
</evidence>
<dbReference type="Pfam" id="PF00172">
    <property type="entry name" value="Zn_clus"/>
    <property type="match status" value="1"/>
</dbReference>
<evidence type="ECO:0000256" key="2">
    <source>
        <dbReference type="ARBA" id="ARBA00022833"/>
    </source>
</evidence>
<feature type="domain" description="Zn(2)-C6 fungal-type" evidence="8">
    <location>
        <begin position="18"/>
        <end position="50"/>
    </location>
</feature>
<dbReference type="SUPFAM" id="SSF57701">
    <property type="entry name" value="Zn2/Cys6 DNA-binding domain"/>
    <property type="match status" value="1"/>
</dbReference>
<keyword evidence="3" id="KW-0805">Transcription regulation</keyword>
<keyword evidence="5" id="KW-0804">Transcription</keyword>
<evidence type="ECO:0000256" key="1">
    <source>
        <dbReference type="ARBA" id="ARBA00022723"/>
    </source>
</evidence>
<dbReference type="GeneID" id="34522730"/>
<evidence type="ECO:0000256" key="4">
    <source>
        <dbReference type="ARBA" id="ARBA00023125"/>
    </source>
</evidence>
<sequence length="1005" mass="114777">MTDVGARVAKTRNRVPISCSVCRRRKMKCDKAKPHCGGCIRNQTEAQCKYNDQPWTYLSNKMQLSNEVIRLKMKINKLEKVIAANNLSVDDSLENDNFTPISSDGSSPEVDPAIELSEKFDTLVIKENKVMHFGSTSFMAISSSDTALAQIFSKYGQKHLERYQDYLRLTQRLYLPGENTSQSLQEERRLVYDDVDFCLERVTDPSAIIPQQNGSASKVEEYLTSLNQILPQLSSMNALVDHFFRKAYLMFPFLDEHTFKKDVSLVLFEGSDGRGFLRVVHMCNLCTVPLLLLVLRISYMSLSVSDYDMQTSSVQDVRLARMVRSGLAIGPEFVEFAKHCVLITPSDDNVMRKITLKNIQVLLYLRLYRLHSPEDIDESFDSTIILSMLIQMVRMHGLYRDPSNFTTILQDERMHVIWRRIFYKILSLDAAQSLHFGCPLSFEEENWDTKLPELSKDEQDVYEAYVTGAQVSSTPKLRAVIMDHQVNKDIALEWEAAKLMRRSLKITLSIRRAPKKSQLTNCIREIEFFLEKKLPSFAEMLDGKGFAPNPGRYAREIPSNMIAFFVRLNLSVLVYLLTYLLYISYESDKEVQEEYAIKTLEKSLIIFKVAIAFMEYVNTDELSCIDIDKFDLQKAFYSGFEKFLSSTILISGLRALQFVFSVNLRFQDKCFCYDNLVRNFGNSADTLSVLTWFNQEILDVDTNNTVDDNFNLLLFHYLKLFYSLCRTMQESLTHCWRICMIFKLFFNHLKKNYPEKFNEMNRRYDIVHMKYKSIHSTSSPETFKKASPSSGYKMEPTEVPPTDGPKTSSSGSLEYEVFQTDDIGDVGFNADDDEFFKQLFSEADLFNQNGYGYFDFTALDQQKTKRVKRDVGPAVAIDPSLRDSGLLSRQENASENTVENTINPFETVPGGTPSQPSDLSIFGMDGMLRGVFSPESVIRPTPADSSESNGRPSASTMTSTSTSNYSPENPTGTTFVTETELKDANDVQIQSPSDGFQFSFMGSYT</sequence>
<keyword evidence="6" id="KW-0539">Nucleus</keyword>
<name>W6MXR6_9ASCO</name>
<reference evidence="9" key="2">
    <citation type="submission" date="2014-02" db="EMBL/GenBank/DDBJ databases">
        <title>Complete DNA sequence of /Kuraishia capsulata/ illustrates novel genomic features among budding yeasts (/Saccharomycotina/).</title>
        <authorList>
            <person name="Morales L."/>
            <person name="Noel B."/>
            <person name="Porcel B."/>
            <person name="Marcet-Houben M."/>
            <person name="Hullo M-F."/>
            <person name="Sacerdot C."/>
            <person name="Tekaia F."/>
            <person name="Leh-Louis V."/>
            <person name="Despons L."/>
            <person name="Khanna V."/>
            <person name="Aury J-M."/>
            <person name="Barbe V."/>
            <person name="Couloux A."/>
            <person name="Labadie K."/>
            <person name="Pelletier E."/>
            <person name="Souciet J-L."/>
            <person name="Boekhout T."/>
            <person name="Gabaldon T."/>
            <person name="Wincker P."/>
            <person name="Dujon B."/>
        </authorList>
    </citation>
    <scope>NUCLEOTIDE SEQUENCE</scope>
    <source>
        <strain evidence="9">CBS 1993</strain>
    </source>
</reference>
<dbReference type="SMART" id="SM00066">
    <property type="entry name" value="GAL4"/>
    <property type="match status" value="1"/>
</dbReference>
<gene>
    <name evidence="9" type="ORF">KUCA_T00005343001</name>
</gene>
<dbReference type="STRING" id="1382522.W6MXR6"/>
<keyword evidence="2" id="KW-0862">Zinc</keyword>
<dbReference type="EMBL" id="HG793130">
    <property type="protein sequence ID" value="CDK29355.1"/>
    <property type="molecule type" value="Genomic_DNA"/>
</dbReference>
<dbReference type="Proteomes" id="UP000019384">
    <property type="component" value="Unassembled WGS sequence"/>
</dbReference>
<evidence type="ECO:0000259" key="8">
    <source>
        <dbReference type="PROSITE" id="PS50048"/>
    </source>
</evidence>
<feature type="compositionally biased region" description="Polar residues" evidence="7">
    <location>
        <begin position="967"/>
        <end position="977"/>
    </location>
</feature>
<feature type="region of interest" description="Disordered" evidence="7">
    <location>
        <begin position="778"/>
        <end position="811"/>
    </location>
</feature>
<accession>W6MXR6</accession>
<feature type="region of interest" description="Disordered" evidence="7">
    <location>
        <begin position="936"/>
        <end position="995"/>
    </location>
</feature>
<organism evidence="9 10">
    <name type="scientific">Kuraishia capsulata CBS 1993</name>
    <dbReference type="NCBI Taxonomy" id="1382522"/>
    <lineage>
        <taxon>Eukaryota</taxon>
        <taxon>Fungi</taxon>
        <taxon>Dikarya</taxon>
        <taxon>Ascomycota</taxon>
        <taxon>Saccharomycotina</taxon>
        <taxon>Pichiomycetes</taxon>
        <taxon>Pichiales</taxon>
        <taxon>Pichiaceae</taxon>
        <taxon>Kuraishia</taxon>
    </lineage>
</organism>
<dbReference type="CDD" id="cd12148">
    <property type="entry name" value="fungal_TF_MHR"/>
    <property type="match status" value="1"/>
</dbReference>
<dbReference type="PROSITE" id="PS50048">
    <property type="entry name" value="ZN2_CY6_FUNGAL_2"/>
    <property type="match status" value="1"/>
</dbReference>
<keyword evidence="4" id="KW-0238">DNA-binding</keyword>
<dbReference type="GO" id="GO:0001228">
    <property type="term" value="F:DNA-binding transcription activator activity, RNA polymerase II-specific"/>
    <property type="evidence" value="ECO:0007669"/>
    <property type="project" value="TreeGrafter"/>
</dbReference>
<keyword evidence="10" id="KW-1185">Reference proteome</keyword>